<dbReference type="EMBL" id="LCJM01000035">
    <property type="protein sequence ID" value="KKT77705.1"/>
    <property type="molecule type" value="Genomic_DNA"/>
</dbReference>
<name>A0A0G1K284_9BACT</name>
<proteinExistence type="predicted"/>
<dbReference type="Proteomes" id="UP000034889">
    <property type="component" value="Unassembled WGS sequence"/>
</dbReference>
<protein>
    <submittedName>
        <fullName evidence="1">Uncharacterized protein</fullName>
    </submittedName>
</protein>
<comment type="caution">
    <text evidence="1">The sequence shown here is derived from an EMBL/GenBank/DDBJ whole genome shotgun (WGS) entry which is preliminary data.</text>
</comment>
<sequence length="103" mass="11694">MSLMKVVRIISIPDGEALEWVRVKWIGLEFPLLGEAETSFGILTGNQTDGEYWVVNSDDALSVLNAHSPEARKWWLNNYFLPEGLPHDFLFNKNSCEVIEVEG</sequence>
<evidence type="ECO:0000313" key="2">
    <source>
        <dbReference type="Proteomes" id="UP000034889"/>
    </source>
</evidence>
<gene>
    <name evidence="1" type="ORF">UW74_C0035G0002</name>
</gene>
<dbReference type="AlphaFoldDB" id="A0A0G1K284"/>
<organism evidence="1 2">
    <name type="scientific">Candidatus Giovannonibacteria bacterium GW2011_GWC2_44_8</name>
    <dbReference type="NCBI Taxonomy" id="1618657"/>
    <lineage>
        <taxon>Bacteria</taxon>
        <taxon>Candidatus Giovannoniibacteriota</taxon>
    </lineage>
</organism>
<evidence type="ECO:0000313" key="1">
    <source>
        <dbReference type="EMBL" id="KKT77705.1"/>
    </source>
</evidence>
<reference evidence="1 2" key="1">
    <citation type="journal article" date="2015" name="Nature">
        <title>rRNA introns, odd ribosomes, and small enigmatic genomes across a large radiation of phyla.</title>
        <authorList>
            <person name="Brown C.T."/>
            <person name="Hug L.A."/>
            <person name="Thomas B.C."/>
            <person name="Sharon I."/>
            <person name="Castelle C.J."/>
            <person name="Singh A."/>
            <person name="Wilkins M.J."/>
            <person name="Williams K.H."/>
            <person name="Banfield J.F."/>
        </authorList>
    </citation>
    <scope>NUCLEOTIDE SEQUENCE [LARGE SCALE GENOMIC DNA]</scope>
</reference>
<accession>A0A0G1K284</accession>